<feature type="transmembrane region" description="Helical" evidence="1">
    <location>
        <begin position="291"/>
        <end position="309"/>
    </location>
</feature>
<dbReference type="Pfam" id="PF00498">
    <property type="entry name" value="FHA"/>
    <property type="match status" value="1"/>
</dbReference>
<feature type="transmembrane region" description="Helical" evidence="1">
    <location>
        <begin position="163"/>
        <end position="183"/>
    </location>
</feature>
<dbReference type="Gene3D" id="2.60.200.20">
    <property type="match status" value="1"/>
</dbReference>
<feature type="transmembrane region" description="Helical" evidence="1">
    <location>
        <begin position="195"/>
        <end position="215"/>
    </location>
</feature>
<proteinExistence type="predicted"/>
<feature type="transmembrane region" description="Helical" evidence="1">
    <location>
        <begin position="227"/>
        <end position="253"/>
    </location>
</feature>
<dbReference type="EMBL" id="JAQQXS010000007">
    <property type="protein sequence ID" value="MDC8785533.1"/>
    <property type="molecule type" value="Genomic_DNA"/>
</dbReference>
<sequence length="373" mass="40696">MDASAMNASMSESMGTSLNGSLSSPVAVIEILGREGQVLHCHRFRKWPVCIGRSARCDLVLDDVHLAPEHAVLDWPSLVLEVPHALGVMPQATLRLLPSLNGGWLSGRRLQAGDTVTLPDEVQFQLGATSLRWRNSAAPLAPEQPLERHQHPSHLPAMAVRPAWVRALLMVLVWLALLGLNQWSSLNPGAKLLDYAGSVLGPLSLLLVWTALSALVSQLFQRRFPFLAHLCVVLPLLIARQALDLAVPLLAYALSWPRLMAATELIDIFGLALMLSLQAALIWPRQRTRRVVAVVLASLCLMVLGLEAARRQEQQYWFGPPYLSALPPPMFRWASPKSPDALIESLRPLEAQLATRAAKDNDQAGGGAGDDGE</sequence>
<reference evidence="3 4" key="1">
    <citation type="submission" date="2022-10" db="EMBL/GenBank/DDBJ databases">
        <title>paucibacter sp. hw8 Genome sequencing.</title>
        <authorList>
            <person name="Park S."/>
        </authorList>
    </citation>
    <scope>NUCLEOTIDE SEQUENCE [LARGE SCALE GENOMIC DNA]</scope>
    <source>
        <strain evidence="4">hw8</strain>
    </source>
</reference>
<evidence type="ECO:0000259" key="2">
    <source>
        <dbReference type="PROSITE" id="PS50006"/>
    </source>
</evidence>
<dbReference type="Proteomes" id="UP001219862">
    <property type="component" value="Unassembled WGS sequence"/>
</dbReference>
<accession>A0ABT5KRI1</accession>
<evidence type="ECO:0000256" key="1">
    <source>
        <dbReference type="SAM" id="Phobius"/>
    </source>
</evidence>
<feature type="transmembrane region" description="Helical" evidence="1">
    <location>
        <begin position="265"/>
        <end position="284"/>
    </location>
</feature>
<name>A0ABT5KRI1_9BURK</name>
<dbReference type="InterPro" id="IPR008984">
    <property type="entry name" value="SMAD_FHA_dom_sf"/>
</dbReference>
<dbReference type="SUPFAM" id="SSF49879">
    <property type="entry name" value="SMAD/FHA domain"/>
    <property type="match status" value="1"/>
</dbReference>
<gene>
    <name evidence="3" type="ORF">PRZ01_10045</name>
</gene>
<evidence type="ECO:0000313" key="4">
    <source>
        <dbReference type="Proteomes" id="UP001219862"/>
    </source>
</evidence>
<dbReference type="InterPro" id="IPR000253">
    <property type="entry name" value="FHA_dom"/>
</dbReference>
<dbReference type="RefSeq" id="WP_273596637.1">
    <property type="nucleotide sequence ID" value="NZ_JAQQXS010000007.1"/>
</dbReference>
<dbReference type="CDD" id="cd00060">
    <property type="entry name" value="FHA"/>
    <property type="match status" value="1"/>
</dbReference>
<protein>
    <submittedName>
        <fullName evidence="3">FHA domain-containing protein</fullName>
    </submittedName>
</protein>
<comment type="caution">
    <text evidence="3">The sequence shown here is derived from an EMBL/GenBank/DDBJ whole genome shotgun (WGS) entry which is preliminary data.</text>
</comment>
<keyword evidence="1" id="KW-0812">Transmembrane</keyword>
<keyword evidence="1" id="KW-1133">Transmembrane helix</keyword>
<dbReference type="PROSITE" id="PS50006">
    <property type="entry name" value="FHA_DOMAIN"/>
    <property type="match status" value="1"/>
</dbReference>
<feature type="domain" description="FHA" evidence="2">
    <location>
        <begin position="49"/>
        <end position="110"/>
    </location>
</feature>
<organism evidence="3 4">
    <name type="scientific">Roseateles koreensis</name>
    <dbReference type="NCBI Taxonomy" id="2987526"/>
    <lineage>
        <taxon>Bacteria</taxon>
        <taxon>Pseudomonadati</taxon>
        <taxon>Pseudomonadota</taxon>
        <taxon>Betaproteobacteria</taxon>
        <taxon>Burkholderiales</taxon>
        <taxon>Sphaerotilaceae</taxon>
        <taxon>Roseateles</taxon>
    </lineage>
</organism>
<keyword evidence="4" id="KW-1185">Reference proteome</keyword>
<keyword evidence="1" id="KW-0472">Membrane</keyword>
<evidence type="ECO:0000313" key="3">
    <source>
        <dbReference type="EMBL" id="MDC8785533.1"/>
    </source>
</evidence>